<feature type="domain" description="GST N-terminal" evidence="1">
    <location>
        <begin position="1"/>
        <end position="68"/>
    </location>
</feature>
<dbReference type="EMBL" id="CP041730">
    <property type="protein sequence ID" value="QDQ29382.1"/>
    <property type="molecule type" value="Genomic_DNA"/>
</dbReference>
<dbReference type="PROSITE" id="PS50405">
    <property type="entry name" value="GST_CTER"/>
    <property type="match status" value="1"/>
</dbReference>
<dbReference type="SUPFAM" id="SSF52833">
    <property type="entry name" value="Thioredoxin-like"/>
    <property type="match status" value="1"/>
</dbReference>
<dbReference type="PANTHER" id="PTHR44051">
    <property type="entry name" value="GLUTATHIONE S-TRANSFERASE-RELATED"/>
    <property type="match status" value="1"/>
</dbReference>
<accession>A0A516SMJ0</accession>
<dbReference type="SFLD" id="SFLDS00019">
    <property type="entry name" value="Glutathione_Transferase_(cytos"/>
    <property type="match status" value="1"/>
</dbReference>
<name>A0A516SMJ0_9NEIS</name>
<dbReference type="InterPro" id="IPR036282">
    <property type="entry name" value="Glutathione-S-Trfase_C_sf"/>
</dbReference>
<dbReference type="AlphaFoldDB" id="A0A516SMJ0"/>
<dbReference type="OrthoDB" id="4772551at2"/>
<evidence type="ECO:0000313" key="4">
    <source>
        <dbReference type="Proteomes" id="UP000317550"/>
    </source>
</evidence>
<reference evidence="4" key="1">
    <citation type="submission" date="2019-07" db="EMBL/GenBank/DDBJ databases">
        <title>Chitinimonas sp. nov., isolated from Ny-Alesund, arctica soil.</title>
        <authorList>
            <person name="Xu Q."/>
            <person name="Peng F."/>
        </authorList>
    </citation>
    <scope>NUCLEOTIDE SEQUENCE [LARGE SCALE GENOMIC DNA]</scope>
    <source>
        <strain evidence="4">R3-44</strain>
    </source>
</reference>
<dbReference type="Gene3D" id="3.40.30.10">
    <property type="entry name" value="Glutaredoxin"/>
    <property type="match status" value="1"/>
</dbReference>
<dbReference type="CDD" id="cd03057">
    <property type="entry name" value="GST_N_Beta"/>
    <property type="match status" value="1"/>
</dbReference>
<keyword evidence="3" id="KW-0808">Transferase</keyword>
<dbReference type="InterPro" id="IPR004045">
    <property type="entry name" value="Glutathione_S-Trfase_N"/>
</dbReference>
<dbReference type="InterPro" id="IPR040079">
    <property type="entry name" value="Glutathione_S-Trfase"/>
</dbReference>
<dbReference type="PROSITE" id="PS50404">
    <property type="entry name" value="GST_NTER"/>
    <property type="match status" value="1"/>
</dbReference>
<gene>
    <name evidence="3" type="ORF">FNU76_18380</name>
</gene>
<protein>
    <submittedName>
        <fullName evidence="3">Glutathione S-transferase</fullName>
    </submittedName>
</protein>
<dbReference type="SFLD" id="SFLDG01150">
    <property type="entry name" value="Main.1:_Beta-like"/>
    <property type="match status" value="1"/>
</dbReference>
<dbReference type="SUPFAM" id="SSF47616">
    <property type="entry name" value="GST C-terminal domain-like"/>
    <property type="match status" value="1"/>
</dbReference>
<dbReference type="SFLD" id="SFLDG00358">
    <property type="entry name" value="Main_(cytGST)"/>
    <property type="match status" value="1"/>
</dbReference>
<proteinExistence type="predicted"/>
<keyword evidence="4" id="KW-1185">Reference proteome</keyword>
<dbReference type="InterPro" id="IPR004046">
    <property type="entry name" value="GST_C"/>
</dbReference>
<feature type="domain" description="GST C-terminal" evidence="2">
    <location>
        <begin position="74"/>
        <end position="200"/>
    </location>
</feature>
<dbReference type="InterPro" id="IPR010987">
    <property type="entry name" value="Glutathione-S-Trfase_C-like"/>
</dbReference>
<dbReference type="Pfam" id="PF00043">
    <property type="entry name" value="GST_C"/>
    <property type="match status" value="1"/>
</dbReference>
<dbReference type="GO" id="GO:0016740">
    <property type="term" value="F:transferase activity"/>
    <property type="evidence" value="ECO:0007669"/>
    <property type="project" value="UniProtKB-KW"/>
</dbReference>
<dbReference type="Pfam" id="PF13409">
    <property type="entry name" value="GST_N_2"/>
    <property type="match status" value="1"/>
</dbReference>
<organism evidence="3 4">
    <name type="scientific">Chitinimonas arctica</name>
    <dbReference type="NCBI Taxonomy" id="2594795"/>
    <lineage>
        <taxon>Bacteria</taxon>
        <taxon>Pseudomonadati</taxon>
        <taxon>Pseudomonadota</taxon>
        <taxon>Betaproteobacteria</taxon>
        <taxon>Neisseriales</taxon>
        <taxon>Chitinibacteraceae</taxon>
        <taxon>Chitinimonas</taxon>
    </lineage>
</organism>
<sequence length="201" mass="22377">MTPHILLEELGLPFTLIEVDQAGGELDSPAYRRLNPNGLIPVLAEGDLVLYETAAICLHLLDNHPAAGLAPLPGSVERAHFYKWLSWLSTTLQPTMIAYFYASRWADEPAAIAQVKAHAEQKATNLLQQLEDQLAGHGQAWLLGDRFSAVDIYAFMLCRWTRNFSRPARSLPRLGEYLQRVLARPAVQRAIAREGLQAPLV</sequence>
<dbReference type="CDD" id="cd03188">
    <property type="entry name" value="GST_C_Beta"/>
    <property type="match status" value="1"/>
</dbReference>
<evidence type="ECO:0000259" key="2">
    <source>
        <dbReference type="PROSITE" id="PS50405"/>
    </source>
</evidence>
<evidence type="ECO:0000259" key="1">
    <source>
        <dbReference type="PROSITE" id="PS50404"/>
    </source>
</evidence>
<dbReference type="PANTHER" id="PTHR44051:SF8">
    <property type="entry name" value="GLUTATHIONE S-TRANSFERASE GSTA"/>
    <property type="match status" value="1"/>
</dbReference>
<dbReference type="KEGG" id="cari:FNU76_18380"/>
<dbReference type="InterPro" id="IPR036249">
    <property type="entry name" value="Thioredoxin-like_sf"/>
</dbReference>
<dbReference type="Gene3D" id="1.20.1050.10">
    <property type="match status" value="1"/>
</dbReference>
<evidence type="ECO:0000313" key="3">
    <source>
        <dbReference type="EMBL" id="QDQ29382.1"/>
    </source>
</evidence>
<dbReference type="Proteomes" id="UP000317550">
    <property type="component" value="Chromosome"/>
</dbReference>